<comment type="similarity">
    <text evidence="2">Belongs to the SusD family.</text>
</comment>
<keyword evidence="4" id="KW-0472">Membrane</keyword>
<dbReference type="Pfam" id="PF07980">
    <property type="entry name" value="SusD_RagB"/>
    <property type="match status" value="1"/>
</dbReference>
<proteinExistence type="inferred from homology"/>
<evidence type="ECO:0000313" key="9">
    <source>
        <dbReference type="Proteomes" id="UP001500954"/>
    </source>
</evidence>
<dbReference type="InterPro" id="IPR012944">
    <property type="entry name" value="SusD_RagB_dom"/>
</dbReference>
<dbReference type="Gene3D" id="1.25.40.390">
    <property type="match status" value="1"/>
</dbReference>
<keyword evidence="3" id="KW-0732">Signal</keyword>
<dbReference type="PROSITE" id="PS51257">
    <property type="entry name" value="PROKAR_LIPOPROTEIN"/>
    <property type="match status" value="1"/>
</dbReference>
<evidence type="ECO:0000256" key="4">
    <source>
        <dbReference type="ARBA" id="ARBA00023136"/>
    </source>
</evidence>
<dbReference type="RefSeq" id="WP_345006316.1">
    <property type="nucleotide sequence ID" value="NZ_BAABCY010000064.1"/>
</dbReference>
<dbReference type="EMBL" id="BAABCY010000064">
    <property type="protein sequence ID" value="GAA3573424.1"/>
    <property type="molecule type" value="Genomic_DNA"/>
</dbReference>
<protein>
    <submittedName>
        <fullName evidence="8">RagB/SusD family nutrient uptake outer membrane protein</fullName>
    </submittedName>
</protein>
<evidence type="ECO:0000259" key="7">
    <source>
        <dbReference type="Pfam" id="PF14322"/>
    </source>
</evidence>
<evidence type="ECO:0000256" key="3">
    <source>
        <dbReference type="ARBA" id="ARBA00022729"/>
    </source>
</evidence>
<feature type="domain" description="SusD-like N-terminal" evidence="7">
    <location>
        <begin position="94"/>
        <end position="234"/>
    </location>
</feature>
<keyword evidence="9" id="KW-1185">Reference proteome</keyword>
<feature type="domain" description="RagB/SusD" evidence="6">
    <location>
        <begin position="326"/>
        <end position="467"/>
    </location>
</feature>
<evidence type="ECO:0000256" key="2">
    <source>
        <dbReference type="ARBA" id="ARBA00006275"/>
    </source>
</evidence>
<evidence type="ECO:0000313" key="8">
    <source>
        <dbReference type="EMBL" id="GAA3573424.1"/>
    </source>
</evidence>
<dbReference type="InterPro" id="IPR033985">
    <property type="entry name" value="SusD-like_N"/>
</dbReference>
<accession>A0ABP6XWS6</accession>
<comment type="subcellular location">
    <subcellularLocation>
        <location evidence="1">Cell outer membrane</location>
    </subcellularLocation>
</comment>
<dbReference type="CDD" id="cd08977">
    <property type="entry name" value="SusD"/>
    <property type="match status" value="1"/>
</dbReference>
<dbReference type="Pfam" id="PF14322">
    <property type="entry name" value="SusD-like_3"/>
    <property type="match status" value="1"/>
</dbReference>
<dbReference type="Proteomes" id="UP001500954">
    <property type="component" value="Unassembled WGS sequence"/>
</dbReference>
<keyword evidence="5" id="KW-0998">Cell outer membrane</keyword>
<dbReference type="SUPFAM" id="SSF48452">
    <property type="entry name" value="TPR-like"/>
    <property type="match status" value="1"/>
</dbReference>
<evidence type="ECO:0000256" key="5">
    <source>
        <dbReference type="ARBA" id="ARBA00023237"/>
    </source>
</evidence>
<gene>
    <name evidence="8" type="ORF">GCM10022395_23400</name>
</gene>
<name>A0ABP6XWS6_9FLAO</name>
<comment type="caution">
    <text evidence="8">The sequence shown here is derived from an EMBL/GenBank/DDBJ whole genome shotgun (WGS) entry which is preliminary data.</text>
</comment>
<dbReference type="InterPro" id="IPR011990">
    <property type="entry name" value="TPR-like_helical_dom_sf"/>
</dbReference>
<reference evidence="9" key="1">
    <citation type="journal article" date="2019" name="Int. J. Syst. Evol. Microbiol.">
        <title>The Global Catalogue of Microorganisms (GCM) 10K type strain sequencing project: providing services to taxonomists for standard genome sequencing and annotation.</title>
        <authorList>
            <consortium name="The Broad Institute Genomics Platform"/>
            <consortium name="The Broad Institute Genome Sequencing Center for Infectious Disease"/>
            <person name="Wu L."/>
            <person name="Ma J."/>
        </authorList>
    </citation>
    <scope>NUCLEOTIDE SEQUENCE [LARGE SCALE GENOMIC DNA]</scope>
    <source>
        <strain evidence="9">JCM 17111</strain>
    </source>
</reference>
<organism evidence="8 9">
    <name type="scientific">Snuella lapsa</name>
    <dbReference type="NCBI Taxonomy" id="870481"/>
    <lineage>
        <taxon>Bacteria</taxon>
        <taxon>Pseudomonadati</taxon>
        <taxon>Bacteroidota</taxon>
        <taxon>Flavobacteriia</taxon>
        <taxon>Flavobacteriales</taxon>
        <taxon>Flavobacteriaceae</taxon>
        <taxon>Snuella</taxon>
    </lineage>
</organism>
<evidence type="ECO:0000259" key="6">
    <source>
        <dbReference type="Pfam" id="PF07980"/>
    </source>
</evidence>
<sequence>MKTIFKLIPSMGSPALTLVLLITTIFSACEDFVEIAPPDNQLTGAIVFEDAATVNAALADIYAQLRDGALTNGGTSGVAHLLGHYTDELTLYSTALQQVQFFYDNNLLATNSAVLGLWNSSYNLIYATNNIIENTKKASALTQEDKDQFLGEAYFIRAFVHFYLVNLFGDIPYVESTDYRTNTKVARLSEAQVYQKLIDDLVLSKSLLPESYVGANRTRPNKWVSAALLARVYLYDEKWSLALDETTQILSNGDYVLNTEIDQVFLKNSPETLWQFDAGIAGANTIDAQTYIFTSGPPPNSALSDTFMNAFESGDARFTHWTGAVTNGVDTWYYPFKYKQNSNTGTTMECSIVFRLAEIYLMAAESNAQLGHTSEALEQLNAIRERADLAALTDTDSASLLEAIFQERRIELFTEMGHRFLDLKRTDRADAELSPIKPNWQSTDVRLPIPESELILNPNLNPQNDGY</sequence>
<evidence type="ECO:0000256" key="1">
    <source>
        <dbReference type="ARBA" id="ARBA00004442"/>
    </source>
</evidence>